<keyword evidence="1" id="KW-1133">Transmembrane helix</keyword>
<evidence type="ECO:0000313" key="4">
    <source>
        <dbReference type="Proteomes" id="UP001193680"/>
    </source>
</evidence>
<dbReference type="EMBL" id="JACBGI020000035">
    <property type="protein sequence ID" value="MBF6058980.1"/>
    <property type="molecule type" value="Genomic_DNA"/>
</dbReference>
<sequence>MNYQEPQLQQALCNDYVMGLMGTTAQKRFRRLLIQFPQLAHRLDATQAKWNLLALSVEDTQPSHRVWNQLEKRLFRQRYNEQLTPAELRNRRNRRFAYTWAMAASLFSVSLLTYIWQTPGVTQPQMLALVQDSQQQDGWLLQFTDSGLLNVKILRDHPLQNNQDYELWMIASDLKTPQSMGILPQNGKTSLRLSEQIRAHLGKAHTFAVTVEPKGGSPTGQPTSKPIYLGSAVRI</sequence>
<dbReference type="Pfam" id="PF10099">
    <property type="entry name" value="RskA_C"/>
    <property type="match status" value="1"/>
</dbReference>
<evidence type="ECO:0000256" key="1">
    <source>
        <dbReference type="SAM" id="Phobius"/>
    </source>
</evidence>
<organism evidence="3 4">
    <name type="scientific">Thiomicrorhabdus heinhorstiae</name>
    <dbReference type="NCBI Taxonomy" id="2748010"/>
    <lineage>
        <taxon>Bacteria</taxon>
        <taxon>Pseudomonadati</taxon>
        <taxon>Pseudomonadota</taxon>
        <taxon>Gammaproteobacteria</taxon>
        <taxon>Thiotrichales</taxon>
        <taxon>Piscirickettsiaceae</taxon>
        <taxon>Thiomicrorhabdus</taxon>
    </lineage>
</organism>
<comment type="caution">
    <text evidence="3">The sequence shown here is derived from an EMBL/GenBank/DDBJ whole genome shotgun (WGS) entry which is preliminary data.</text>
</comment>
<keyword evidence="1" id="KW-0472">Membrane</keyword>
<dbReference type="InterPro" id="IPR018764">
    <property type="entry name" value="RskA_C"/>
</dbReference>
<feature type="transmembrane region" description="Helical" evidence="1">
    <location>
        <begin position="96"/>
        <end position="116"/>
    </location>
</feature>
<dbReference type="PANTHER" id="PTHR37461:SF1">
    <property type="entry name" value="ANTI-SIGMA-K FACTOR RSKA"/>
    <property type="match status" value="1"/>
</dbReference>
<reference evidence="3 4" key="2">
    <citation type="submission" date="2020-11" db="EMBL/GenBank/DDBJ databases">
        <title>Sulfur oxidizing isolate from Hospital Hole Sinkhole.</title>
        <authorList>
            <person name="Scott K.M."/>
        </authorList>
    </citation>
    <scope>NUCLEOTIDE SEQUENCE [LARGE SCALE GENOMIC DNA]</scope>
    <source>
        <strain evidence="3 4">HH1</strain>
    </source>
</reference>
<proteinExistence type="predicted"/>
<protein>
    <submittedName>
        <fullName evidence="3">Anti-sigma factor</fullName>
    </submittedName>
</protein>
<keyword evidence="1" id="KW-0812">Transmembrane</keyword>
<evidence type="ECO:0000313" key="3">
    <source>
        <dbReference type="EMBL" id="MBF6058980.1"/>
    </source>
</evidence>
<dbReference type="RefSeq" id="WP_185979124.1">
    <property type="nucleotide sequence ID" value="NZ_JACBGI020000035.1"/>
</dbReference>
<keyword evidence="4" id="KW-1185">Reference proteome</keyword>
<evidence type="ECO:0000259" key="2">
    <source>
        <dbReference type="Pfam" id="PF10099"/>
    </source>
</evidence>
<accession>A0ABS0BYV1</accession>
<name>A0ABS0BYV1_9GAMM</name>
<reference evidence="3 4" key="1">
    <citation type="submission" date="2020-06" db="EMBL/GenBank/DDBJ databases">
        <authorList>
            <person name="Scott K."/>
        </authorList>
    </citation>
    <scope>NUCLEOTIDE SEQUENCE [LARGE SCALE GENOMIC DNA]</scope>
    <source>
        <strain evidence="3 4">HH1</strain>
    </source>
</reference>
<gene>
    <name evidence="3" type="ORF">H8792_011555</name>
</gene>
<dbReference type="InterPro" id="IPR051474">
    <property type="entry name" value="Anti-sigma-K/W_factor"/>
</dbReference>
<dbReference type="PANTHER" id="PTHR37461">
    <property type="entry name" value="ANTI-SIGMA-K FACTOR RSKA"/>
    <property type="match status" value="1"/>
</dbReference>
<dbReference type="Proteomes" id="UP001193680">
    <property type="component" value="Unassembled WGS sequence"/>
</dbReference>
<feature type="domain" description="Anti-sigma K factor RskA C-terminal" evidence="2">
    <location>
        <begin position="101"/>
        <end position="226"/>
    </location>
</feature>